<dbReference type="PRINTS" id="PR01023">
    <property type="entry name" value="NAFLGMOTY"/>
</dbReference>
<dbReference type="Gene3D" id="3.30.1330.60">
    <property type="entry name" value="OmpA-like domain"/>
    <property type="match status" value="1"/>
</dbReference>
<evidence type="ECO:0000313" key="6">
    <source>
        <dbReference type="Proteomes" id="UP000198790"/>
    </source>
</evidence>
<evidence type="ECO:0000313" key="5">
    <source>
        <dbReference type="EMBL" id="SFB11140.1"/>
    </source>
</evidence>
<keyword evidence="1" id="KW-0472">Membrane</keyword>
<feature type="chain" id="PRO_5011795587" evidence="3">
    <location>
        <begin position="28"/>
        <end position="541"/>
    </location>
</feature>
<dbReference type="InterPro" id="IPR036737">
    <property type="entry name" value="OmpA-like_sf"/>
</dbReference>
<dbReference type="Pfam" id="PF00691">
    <property type="entry name" value="OmpA"/>
    <property type="match status" value="1"/>
</dbReference>
<evidence type="ECO:0000256" key="1">
    <source>
        <dbReference type="PROSITE-ProRule" id="PRU00473"/>
    </source>
</evidence>
<dbReference type="OrthoDB" id="9809364at2"/>
<protein>
    <submittedName>
        <fullName evidence="5">Outer membrane protein OmpA</fullName>
    </submittedName>
</protein>
<dbReference type="InterPro" id="IPR006665">
    <property type="entry name" value="OmpA-like"/>
</dbReference>
<accession>A0A1I0YF44</accession>
<organism evidence="5 6">
    <name type="scientific">Algoriphagus aquimarinus</name>
    <dbReference type="NCBI Taxonomy" id="237018"/>
    <lineage>
        <taxon>Bacteria</taxon>
        <taxon>Pseudomonadati</taxon>
        <taxon>Bacteroidota</taxon>
        <taxon>Cytophagia</taxon>
        <taxon>Cytophagales</taxon>
        <taxon>Cyclobacteriaceae</taxon>
        <taxon>Algoriphagus</taxon>
    </lineage>
</organism>
<dbReference type="AlphaFoldDB" id="A0A1I0YF44"/>
<dbReference type="SUPFAM" id="SSF103088">
    <property type="entry name" value="OmpA-like"/>
    <property type="match status" value="1"/>
</dbReference>
<dbReference type="Proteomes" id="UP000198790">
    <property type="component" value="Unassembled WGS sequence"/>
</dbReference>
<keyword evidence="6" id="KW-1185">Reference proteome</keyword>
<feature type="signal peptide" evidence="3">
    <location>
        <begin position="1"/>
        <end position="27"/>
    </location>
</feature>
<proteinExistence type="predicted"/>
<dbReference type="CDD" id="cd07185">
    <property type="entry name" value="OmpA_C-like"/>
    <property type="match status" value="1"/>
</dbReference>
<reference evidence="5 6" key="1">
    <citation type="submission" date="2016-10" db="EMBL/GenBank/DDBJ databases">
        <authorList>
            <person name="de Groot N.N."/>
        </authorList>
    </citation>
    <scope>NUCLEOTIDE SEQUENCE [LARGE SCALE GENOMIC DNA]</scope>
    <source>
        <strain evidence="5 6">DSM 23399</strain>
    </source>
</reference>
<evidence type="ECO:0000256" key="2">
    <source>
        <dbReference type="SAM" id="MobiDB-lite"/>
    </source>
</evidence>
<dbReference type="PROSITE" id="PS51123">
    <property type="entry name" value="OMPA_2"/>
    <property type="match status" value="1"/>
</dbReference>
<feature type="region of interest" description="Disordered" evidence="2">
    <location>
        <begin position="517"/>
        <end position="541"/>
    </location>
</feature>
<sequence length="541" mass="59162">MRKFKNVFIKASSVMLLAFCFSFHLHAQKVVSLSGANSPQDDMNPVWIGDNTLLFTRAFHPENIGGVTDPGDIWMTKKSETGEWLEAVHRADLSTDGYDFSLGLEDILTLLVYHTGGQRFGIYQYSKFGKDWNFLRRVSMPGLDGLSGQVTGRVGAGGKVIFLSGKGKDSKGNEDIYVSDKIGPTEWSSPVNLGSAINTIGQEMSPFFNVKSGELYFSSNMHEGAQGKDIFIAKRMGEGWNNWSKPVIWEQVSSPGSEVSVTFINSEEVVWTSTQNSDGFADLLTFETVIPLDIPTEFSIAAPEAIAQTAQPEKIKTVSIEPIYPASSVGIPEVRIVEQTEEKAEEPISWFVVDAKNKTLVPYTLTWKAGGISVSKSASDSLKLSELGNAQVKEIKVSANGYFPKTILIGEVKINEPTVVLMTKAESGSVVLLDNVNFKRGTAELEGEDTKASLTELAEFLLSNPEMKLRIHGHTDNAGDPGLNKGLSLDRAGSVRDFLIEQGVAFESLRISGWGGTRPLASNSTETGRSKNRRVELEVER</sequence>
<feature type="domain" description="OmpA-like" evidence="4">
    <location>
        <begin position="425"/>
        <end position="541"/>
    </location>
</feature>
<dbReference type="EMBL" id="FOKK01000004">
    <property type="protein sequence ID" value="SFB11140.1"/>
    <property type="molecule type" value="Genomic_DNA"/>
</dbReference>
<dbReference type="STRING" id="237018.SAMN04489723_104253"/>
<gene>
    <name evidence="5" type="ORF">SAMN04489723_104253</name>
</gene>
<evidence type="ECO:0000256" key="3">
    <source>
        <dbReference type="SAM" id="SignalP"/>
    </source>
</evidence>
<dbReference type="PANTHER" id="PTHR30329:SF21">
    <property type="entry name" value="LIPOPROTEIN YIAD-RELATED"/>
    <property type="match status" value="1"/>
</dbReference>
<name>A0A1I0YF44_9BACT</name>
<dbReference type="InterPro" id="IPR050330">
    <property type="entry name" value="Bact_OuterMem_StrucFunc"/>
</dbReference>
<keyword evidence="3" id="KW-0732">Signal</keyword>
<dbReference type="RefSeq" id="WP_092895763.1">
    <property type="nucleotide sequence ID" value="NZ_FOKK01000004.1"/>
</dbReference>
<dbReference type="GO" id="GO:0016020">
    <property type="term" value="C:membrane"/>
    <property type="evidence" value="ECO:0007669"/>
    <property type="project" value="UniProtKB-UniRule"/>
</dbReference>
<dbReference type="PANTHER" id="PTHR30329">
    <property type="entry name" value="STATOR ELEMENT OF FLAGELLAR MOTOR COMPLEX"/>
    <property type="match status" value="1"/>
</dbReference>
<evidence type="ECO:0000259" key="4">
    <source>
        <dbReference type="PROSITE" id="PS51123"/>
    </source>
</evidence>